<evidence type="ECO:0000313" key="3">
    <source>
        <dbReference type="Proteomes" id="UP001211872"/>
    </source>
</evidence>
<organism evidence="2 3">
    <name type="scientific">Hymenobacter yonginensis</name>
    <dbReference type="NCBI Taxonomy" id="748197"/>
    <lineage>
        <taxon>Bacteria</taxon>
        <taxon>Pseudomonadati</taxon>
        <taxon>Bacteroidota</taxon>
        <taxon>Cytophagia</taxon>
        <taxon>Cytophagales</taxon>
        <taxon>Hymenobacteraceae</taxon>
        <taxon>Hymenobacter</taxon>
    </lineage>
</organism>
<reference evidence="2 3" key="1">
    <citation type="journal article" date="2011" name="Int. J. Syst. Evol. Microbiol.">
        <title>Hymenobacter yonginensis sp. nov., isolated from a mesotrophic artificial lake.</title>
        <authorList>
            <person name="Joung Y."/>
            <person name="Cho S.H."/>
            <person name="Kim H."/>
            <person name="Kim S.B."/>
            <person name="Joh K."/>
        </authorList>
    </citation>
    <scope>NUCLEOTIDE SEQUENCE [LARGE SCALE GENOMIC DNA]</scope>
    <source>
        <strain evidence="2 3">KCTC 22745</strain>
    </source>
</reference>
<dbReference type="Gene3D" id="3.10.450.50">
    <property type="match status" value="1"/>
</dbReference>
<dbReference type="Pfam" id="PF12680">
    <property type="entry name" value="SnoaL_2"/>
    <property type="match status" value="1"/>
</dbReference>
<keyword evidence="3" id="KW-1185">Reference proteome</keyword>
<dbReference type="RefSeq" id="WP_270126450.1">
    <property type="nucleotide sequence ID" value="NZ_CP115396.1"/>
</dbReference>
<dbReference type="InterPro" id="IPR037401">
    <property type="entry name" value="SnoaL-like"/>
</dbReference>
<sequence>MSNPLAVVNEYFALVDAFETSPAAYAAVLHPEVVQTEYPNGLYKTLQTRSLADILHNLRLGRELLQEPHFEVSHTRLCDDGSVQVEGQWQATATSDLGPLLRGQRIIAHLCLIFEFKDGLIYRQRRYPCYEIL</sequence>
<dbReference type="Proteomes" id="UP001211872">
    <property type="component" value="Chromosome"/>
</dbReference>
<proteinExistence type="predicted"/>
<feature type="domain" description="SnoaL-like" evidence="1">
    <location>
        <begin position="10"/>
        <end position="123"/>
    </location>
</feature>
<dbReference type="EMBL" id="CP115396">
    <property type="protein sequence ID" value="WBO83976.1"/>
    <property type="molecule type" value="Genomic_DNA"/>
</dbReference>
<protein>
    <submittedName>
        <fullName evidence="2">Nuclear transport factor 2 family protein</fullName>
    </submittedName>
</protein>
<name>A0ABY7PLA0_9BACT</name>
<evidence type="ECO:0000259" key="1">
    <source>
        <dbReference type="Pfam" id="PF12680"/>
    </source>
</evidence>
<evidence type="ECO:0000313" key="2">
    <source>
        <dbReference type="EMBL" id="WBO83976.1"/>
    </source>
</evidence>
<accession>A0ABY7PLA0</accession>
<dbReference type="InterPro" id="IPR032710">
    <property type="entry name" value="NTF2-like_dom_sf"/>
</dbReference>
<dbReference type="SUPFAM" id="SSF54427">
    <property type="entry name" value="NTF2-like"/>
    <property type="match status" value="1"/>
</dbReference>
<gene>
    <name evidence="2" type="ORF">O9Z63_16550</name>
</gene>